<evidence type="ECO:0000313" key="8">
    <source>
        <dbReference type="EMBL" id="CAG9165187.1"/>
    </source>
</evidence>
<dbReference type="RefSeq" id="WP_224078050.1">
    <property type="nucleotide sequence ID" value="NZ_CAJZAI010000001.1"/>
</dbReference>
<feature type="transmembrane region" description="Helical" evidence="6">
    <location>
        <begin position="196"/>
        <end position="219"/>
    </location>
</feature>
<dbReference type="InterPro" id="IPR047689">
    <property type="entry name" value="CopD"/>
</dbReference>
<keyword evidence="5 6" id="KW-0472">Membrane</keyword>
<evidence type="ECO:0000256" key="6">
    <source>
        <dbReference type="SAM" id="Phobius"/>
    </source>
</evidence>
<evidence type="ECO:0000256" key="2">
    <source>
        <dbReference type="ARBA" id="ARBA00022475"/>
    </source>
</evidence>
<feature type="transmembrane region" description="Helical" evidence="6">
    <location>
        <begin position="120"/>
        <end position="140"/>
    </location>
</feature>
<feature type="domain" description="Copper resistance protein D" evidence="7">
    <location>
        <begin position="191"/>
        <end position="297"/>
    </location>
</feature>
<evidence type="ECO:0000256" key="1">
    <source>
        <dbReference type="ARBA" id="ARBA00004651"/>
    </source>
</evidence>
<dbReference type="PANTHER" id="PTHR34820">
    <property type="entry name" value="INNER MEMBRANE PROTEIN YEBZ"/>
    <property type="match status" value="1"/>
</dbReference>
<feature type="transmembrane region" description="Helical" evidence="6">
    <location>
        <begin position="45"/>
        <end position="65"/>
    </location>
</feature>
<keyword evidence="2" id="KW-1003">Cell membrane</keyword>
<dbReference type="PANTHER" id="PTHR34820:SF4">
    <property type="entry name" value="INNER MEMBRANE PROTEIN YEBZ"/>
    <property type="match status" value="1"/>
</dbReference>
<accession>A0ABM8WD01</accession>
<dbReference type="InterPro" id="IPR008457">
    <property type="entry name" value="Cu-R_CopD_dom"/>
</dbReference>
<feature type="transmembrane region" description="Helical" evidence="6">
    <location>
        <begin position="285"/>
        <end position="303"/>
    </location>
</feature>
<feature type="transmembrane region" description="Helical" evidence="6">
    <location>
        <begin position="231"/>
        <end position="251"/>
    </location>
</feature>
<dbReference type="Proteomes" id="UP000727654">
    <property type="component" value="Unassembled WGS sequence"/>
</dbReference>
<dbReference type="Pfam" id="PF05425">
    <property type="entry name" value="CopD"/>
    <property type="match status" value="1"/>
</dbReference>
<evidence type="ECO:0000256" key="5">
    <source>
        <dbReference type="ARBA" id="ARBA00023136"/>
    </source>
</evidence>
<feature type="transmembrane region" description="Helical" evidence="6">
    <location>
        <begin position="85"/>
        <end position="108"/>
    </location>
</feature>
<keyword evidence="9" id="KW-1185">Reference proteome</keyword>
<name>A0ABM8WD01_9BURK</name>
<keyword evidence="4 6" id="KW-1133">Transmembrane helix</keyword>
<comment type="subcellular location">
    <subcellularLocation>
        <location evidence="1">Cell membrane</location>
        <topology evidence="1">Multi-pass membrane protein</topology>
    </subcellularLocation>
</comment>
<reference evidence="8 9" key="1">
    <citation type="submission" date="2021-08" db="EMBL/GenBank/DDBJ databases">
        <authorList>
            <person name="Peeters C."/>
        </authorList>
    </citation>
    <scope>NUCLEOTIDE SEQUENCE [LARGE SCALE GENOMIC DNA]</scope>
    <source>
        <strain evidence="8 9">LMG 23992</strain>
    </source>
</reference>
<gene>
    <name evidence="8" type="primary">copD</name>
    <name evidence="8" type="ORF">LMG23992_00332</name>
</gene>
<dbReference type="EMBL" id="CAJZAI010000001">
    <property type="protein sequence ID" value="CAG9165187.1"/>
    <property type="molecule type" value="Genomic_DNA"/>
</dbReference>
<proteinExistence type="predicted"/>
<feature type="transmembrane region" description="Helical" evidence="6">
    <location>
        <begin position="155"/>
        <end position="176"/>
    </location>
</feature>
<dbReference type="InterPro" id="IPR032694">
    <property type="entry name" value="CopC/D"/>
</dbReference>
<evidence type="ECO:0000256" key="3">
    <source>
        <dbReference type="ARBA" id="ARBA00022692"/>
    </source>
</evidence>
<sequence length="304" mass="31803">MDADWATVALRYALYADLTLLFGVPLSTMWLLRVDEHLATHWARVTAFAAAAGMVLSAIGLLVTATTMTGAESYLAIDGATVRMIVAETGIGVAWQVRMLALLVCLLATLAPRHWRSTRVVLPLAAAVALATLAWGGHAVMNEGLRRAIHLPGDIVHLLAAGAWVGALAVFVWMSLPNQAVTSGSVAALSRAASGFAHIGAGIVVALAVTGAGNYILIAGPTLSGLLSTRYGGLLLAKLALFSAMLGLAAINRYRLAPRLARAVRTRDDGTAVVALRRSLRCESACAMILLLLVAWLGTLSPSH</sequence>
<protein>
    <submittedName>
        <fullName evidence="8">Copper resistance protein D</fullName>
    </submittedName>
</protein>
<comment type="caution">
    <text evidence="8">The sequence shown here is derived from an EMBL/GenBank/DDBJ whole genome shotgun (WGS) entry which is preliminary data.</text>
</comment>
<feature type="transmembrane region" description="Helical" evidence="6">
    <location>
        <begin position="12"/>
        <end position="33"/>
    </location>
</feature>
<evidence type="ECO:0000313" key="9">
    <source>
        <dbReference type="Proteomes" id="UP000727654"/>
    </source>
</evidence>
<organism evidence="8 9">
    <name type="scientific">Cupriavidus laharis</name>
    <dbReference type="NCBI Taxonomy" id="151654"/>
    <lineage>
        <taxon>Bacteria</taxon>
        <taxon>Pseudomonadati</taxon>
        <taxon>Pseudomonadota</taxon>
        <taxon>Betaproteobacteria</taxon>
        <taxon>Burkholderiales</taxon>
        <taxon>Burkholderiaceae</taxon>
        <taxon>Cupriavidus</taxon>
    </lineage>
</organism>
<evidence type="ECO:0000256" key="4">
    <source>
        <dbReference type="ARBA" id="ARBA00022989"/>
    </source>
</evidence>
<dbReference type="NCBIfam" id="NF033808">
    <property type="entry name" value="copper_CopD"/>
    <property type="match status" value="1"/>
</dbReference>
<keyword evidence="3 6" id="KW-0812">Transmembrane</keyword>
<evidence type="ECO:0000259" key="7">
    <source>
        <dbReference type="Pfam" id="PF05425"/>
    </source>
</evidence>